<evidence type="ECO:0000313" key="4">
    <source>
        <dbReference type="Proteomes" id="UP000648239"/>
    </source>
</evidence>
<comment type="caution">
    <text evidence="3">The sequence shown here is derived from an EMBL/GenBank/DDBJ whole genome shotgun (WGS) entry which is preliminary data.</text>
</comment>
<dbReference type="InterPro" id="IPR027383">
    <property type="entry name" value="Znf_put"/>
</dbReference>
<organism evidence="3 4">
    <name type="scientific">Candidatus Polarisedimenticola svalbardensis</name>
    <dbReference type="NCBI Taxonomy" id="2886004"/>
    <lineage>
        <taxon>Bacteria</taxon>
        <taxon>Pseudomonadati</taxon>
        <taxon>Acidobacteriota</taxon>
        <taxon>Candidatus Polarisedimenticolia</taxon>
        <taxon>Candidatus Polarisedimenticolales</taxon>
        <taxon>Candidatus Polarisedimenticolaceae</taxon>
        <taxon>Candidatus Polarisedimenticola</taxon>
    </lineage>
</organism>
<name>A0A8J7CF62_9BACT</name>
<gene>
    <name evidence="3" type="ORF">IFK94_13050</name>
</gene>
<dbReference type="Gene3D" id="1.10.10.1320">
    <property type="entry name" value="Anti-sigma factor, zinc-finger domain"/>
    <property type="match status" value="1"/>
</dbReference>
<evidence type="ECO:0000313" key="3">
    <source>
        <dbReference type="EMBL" id="MBD3869044.1"/>
    </source>
</evidence>
<dbReference type="EMBL" id="JACXWD010000056">
    <property type="protein sequence ID" value="MBD3869044.1"/>
    <property type="molecule type" value="Genomic_DNA"/>
</dbReference>
<keyword evidence="1" id="KW-0812">Transmembrane</keyword>
<feature type="domain" description="Putative zinc-finger" evidence="2">
    <location>
        <begin position="12"/>
        <end position="40"/>
    </location>
</feature>
<proteinExistence type="predicted"/>
<accession>A0A8J7CF62</accession>
<feature type="transmembrane region" description="Helical" evidence="1">
    <location>
        <begin position="119"/>
        <end position="138"/>
    </location>
</feature>
<evidence type="ECO:0000256" key="1">
    <source>
        <dbReference type="SAM" id="Phobius"/>
    </source>
</evidence>
<protein>
    <submittedName>
        <fullName evidence="3">Zf-HC2 domain-containing protein</fullName>
    </submittedName>
</protein>
<dbReference type="AlphaFoldDB" id="A0A8J7CF62"/>
<dbReference type="InterPro" id="IPR041916">
    <property type="entry name" value="Anti_sigma_zinc_sf"/>
</dbReference>
<dbReference type="Proteomes" id="UP000648239">
    <property type="component" value="Unassembled WGS sequence"/>
</dbReference>
<keyword evidence="1" id="KW-0472">Membrane</keyword>
<keyword evidence="1" id="KW-1133">Transmembrane helix</keyword>
<dbReference type="Pfam" id="PF13490">
    <property type="entry name" value="zf-HC2"/>
    <property type="match status" value="1"/>
</dbReference>
<evidence type="ECO:0000259" key="2">
    <source>
        <dbReference type="Pfam" id="PF13490"/>
    </source>
</evidence>
<reference evidence="3 4" key="1">
    <citation type="submission" date="2020-08" db="EMBL/GenBank/DDBJ databases">
        <title>Acidobacteriota in marine sediments use diverse sulfur dissimilation pathways.</title>
        <authorList>
            <person name="Wasmund K."/>
        </authorList>
    </citation>
    <scope>NUCLEOTIDE SEQUENCE [LARGE SCALE GENOMIC DNA]</scope>
    <source>
        <strain evidence="3">MAG AM4</strain>
    </source>
</reference>
<sequence length="262" mass="28081">MNPTDHERFELEIAAFLAGRLTGEECEALRTHIETCESCAGVVEAWAPVAAGFRIAGDRLLAPHPDSRELLRYARGETAGGDSLIEHLKTCPTCLLEVEGARTVPAAKEVRPSLKITRYVSMALAAGLVLGLGLATMLRDPGTGLALGHGATQLYTLEEAVRSSNDATVLEVDRESTVLPLVLIPAVPAGAAPDADFTIEITDGQGDTAWSSRFTAAELNRYLEVSGVLTLLVPAQPEGTYTLQLASEDGPIQEFRFEVRQR</sequence>